<keyword evidence="1" id="KW-0479">Metal-binding</keyword>
<dbReference type="InterPro" id="IPR013342">
    <property type="entry name" value="Mandelate_racemase_C"/>
</dbReference>
<dbReference type="GO" id="GO:0009063">
    <property type="term" value="P:amino acid catabolic process"/>
    <property type="evidence" value="ECO:0007669"/>
    <property type="project" value="InterPro"/>
</dbReference>
<organism evidence="3 4">
    <name type="scientific">Gimesia aquarii</name>
    <dbReference type="NCBI Taxonomy" id="2527964"/>
    <lineage>
        <taxon>Bacteria</taxon>
        <taxon>Pseudomonadati</taxon>
        <taxon>Planctomycetota</taxon>
        <taxon>Planctomycetia</taxon>
        <taxon>Planctomycetales</taxon>
        <taxon>Planctomycetaceae</taxon>
        <taxon>Gimesia</taxon>
    </lineage>
</organism>
<keyword evidence="3" id="KW-0413">Isomerase</keyword>
<gene>
    <name evidence="3" type="primary">ykfB_2</name>
    <name evidence="3" type="ORF">V144x_28570</name>
</gene>
<dbReference type="SFLD" id="SFLDS00001">
    <property type="entry name" value="Enolase"/>
    <property type="match status" value="1"/>
</dbReference>
<dbReference type="PANTHER" id="PTHR48073">
    <property type="entry name" value="O-SUCCINYLBENZOATE SYNTHASE-RELATED"/>
    <property type="match status" value="1"/>
</dbReference>
<dbReference type="EMBL" id="CP037920">
    <property type="protein sequence ID" value="QDT97382.1"/>
    <property type="molecule type" value="Genomic_DNA"/>
</dbReference>
<dbReference type="Gene3D" id="3.20.20.120">
    <property type="entry name" value="Enolase-like C-terminal domain"/>
    <property type="match status" value="1"/>
</dbReference>
<dbReference type="InterPro" id="IPR029017">
    <property type="entry name" value="Enolase-like_N"/>
</dbReference>
<dbReference type="SMART" id="SM00922">
    <property type="entry name" value="MR_MLE"/>
    <property type="match status" value="1"/>
</dbReference>
<reference evidence="3 4" key="1">
    <citation type="submission" date="2019-03" db="EMBL/GenBank/DDBJ databases">
        <title>Deep-cultivation of Planctomycetes and their phenomic and genomic characterization uncovers novel biology.</title>
        <authorList>
            <person name="Wiegand S."/>
            <person name="Jogler M."/>
            <person name="Boedeker C."/>
            <person name="Pinto D."/>
            <person name="Vollmers J."/>
            <person name="Rivas-Marin E."/>
            <person name="Kohn T."/>
            <person name="Peeters S.H."/>
            <person name="Heuer A."/>
            <person name="Rast P."/>
            <person name="Oberbeckmann S."/>
            <person name="Bunk B."/>
            <person name="Jeske O."/>
            <person name="Meyerdierks A."/>
            <person name="Storesund J.E."/>
            <person name="Kallscheuer N."/>
            <person name="Luecker S."/>
            <person name="Lage O.M."/>
            <person name="Pohl T."/>
            <person name="Merkel B.J."/>
            <person name="Hornburger P."/>
            <person name="Mueller R.-W."/>
            <person name="Bruemmer F."/>
            <person name="Labrenz M."/>
            <person name="Spormann A.M."/>
            <person name="Op den Camp H."/>
            <person name="Overmann J."/>
            <person name="Amann R."/>
            <person name="Jetten M.S.M."/>
            <person name="Mascher T."/>
            <person name="Medema M.H."/>
            <person name="Devos D.P."/>
            <person name="Kaster A.-K."/>
            <person name="Ovreas L."/>
            <person name="Rohde M."/>
            <person name="Galperin M.Y."/>
            <person name="Jogler C."/>
        </authorList>
    </citation>
    <scope>NUCLEOTIDE SEQUENCE [LARGE SCALE GENOMIC DNA]</scope>
    <source>
        <strain evidence="3 4">V144</strain>
    </source>
</reference>
<dbReference type="SUPFAM" id="SSF51604">
    <property type="entry name" value="Enolase C-terminal domain-like"/>
    <property type="match status" value="1"/>
</dbReference>
<dbReference type="AlphaFoldDB" id="A0A517VWL3"/>
<feature type="domain" description="Mandelate racemase/muconate lactonizing enzyme C-terminal" evidence="2">
    <location>
        <begin position="165"/>
        <end position="261"/>
    </location>
</feature>
<evidence type="ECO:0000256" key="1">
    <source>
        <dbReference type="ARBA" id="ARBA00022723"/>
    </source>
</evidence>
<accession>A0A517VWL3</accession>
<evidence type="ECO:0000313" key="4">
    <source>
        <dbReference type="Proteomes" id="UP000318704"/>
    </source>
</evidence>
<dbReference type="KEGG" id="gaw:V144x_28570"/>
<dbReference type="InterPro" id="IPR018110">
    <property type="entry name" value="Mandel_Rmase/mucon_lact_enz_CS"/>
</dbReference>
<dbReference type="GO" id="GO:0016853">
    <property type="term" value="F:isomerase activity"/>
    <property type="evidence" value="ECO:0007669"/>
    <property type="project" value="UniProtKB-KW"/>
</dbReference>
<name>A0A517VWL3_9PLAN</name>
<proteinExistence type="predicted"/>
<dbReference type="InterPro" id="IPR029065">
    <property type="entry name" value="Enolase_C-like"/>
</dbReference>
<dbReference type="RefSeq" id="WP_144985737.1">
    <property type="nucleotide sequence ID" value="NZ_CP037920.1"/>
</dbReference>
<dbReference type="PANTHER" id="PTHR48073:SF2">
    <property type="entry name" value="O-SUCCINYLBENZOATE SYNTHASE"/>
    <property type="match status" value="1"/>
</dbReference>
<dbReference type="EC" id="5.1.1.-" evidence="3"/>
<protein>
    <submittedName>
        <fullName evidence="3">L-Ala-D/L-Glu epimerase</fullName>
        <ecNumber evidence="3">5.1.1.-</ecNumber>
    </submittedName>
</protein>
<dbReference type="Gene3D" id="3.30.390.10">
    <property type="entry name" value="Enolase-like, N-terminal domain"/>
    <property type="match status" value="1"/>
</dbReference>
<sequence>MRIAKLSAYQVRIPLRRKIKHASFSRSESDSIIIRCQLEDGTVGWGESVPREYVTGETVDSVFSHYENTDFHSLLGADWNSLDELVKICQQIALPKLAGAEPEYTRRGCFGNAARCALEVSLIDAATRASGESFSSIFKHLQQHQSLFQPHQPVRYSAVLTSMRPAKQYLLSIMYRFTGFKHCKVKVGIPEIDDRTLLKHCRSFLGSKMDLRVDANEAWTRAILEQKAADFASFQISSLEQPVPHCEISSLKNIVNEISIPVMLDESLCSMSDAETAISNGYCDSFNLRISKLGGIIPTLDIAHLAQQSGRQYQLGCQVGETGILSAVGRHLASAVKGITFLEGSYDRYLLTENVINEDISFKWGGFAPPLAGPGLGITVNEDRLKKLTCREQHWKFS</sequence>
<dbReference type="PROSITE" id="PS00909">
    <property type="entry name" value="MR_MLE_2"/>
    <property type="match status" value="1"/>
</dbReference>
<dbReference type="SUPFAM" id="SSF54826">
    <property type="entry name" value="Enolase N-terminal domain-like"/>
    <property type="match status" value="1"/>
</dbReference>
<dbReference type="InterPro" id="IPR036849">
    <property type="entry name" value="Enolase-like_C_sf"/>
</dbReference>
<dbReference type="Proteomes" id="UP000318704">
    <property type="component" value="Chromosome"/>
</dbReference>
<dbReference type="GO" id="GO:0046872">
    <property type="term" value="F:metal ion binding"/>
    <property type="evidence" value="ECO:0007669"/>
    <property type="project" value="UniProtKB-KW"/>
</dbReference>
<evidence type="ECO:0000259" key="2">
    <source>
        <dbReference type="SMART" id="SM00922"/>
    </source>
</evidence>
<dbReference type="SFLD" id="SFLDG00180">
    <property type="entry name" value="muconate_cycloisomerase"/>
    <property type="match status" value="1"/>
</dbReference>
<evidence type="ECO:0000313" key="3">
    <source>
        <dbReference type="EMBL" id="QDT97382.1"/>
    </source>
</evidence>
<dbReference type="Pfam" id="PF13378">
    <property type="entry name" value="MR_MLE_C"/>
    <property type="match status" value="1"/>
</dbReference>